<evidence type="ECO:0000313" key="7">
    <source>
        <dbReference type="EMBL" id="KOX97045.1"/>
    </source>
</evidence>
<dbReference type="GO" id="GO:0051537">
    <property type="term" value="F:2 iron, 2 sulfur cluster binding"/>
    <property type="evidence" value="ECO:0007669"/>
    <property type="project" value="UniProtKB-KW"/>
</dbReference>
<dbReference type="OrthoDB" id="5781at2157"/>
<sequence>MAREVTHEERGPAVLDDEDKGDDGLIYVCRCGLSDSKPLCDGSHRATADEADGVVYKYADDDPDGERREIAGIDYEDE</sequence>
<dbReference type="PATRIC" id="fig|1705389.3.peg.3246"/>
<feature type="region of interest" description="Disordered" evidence="5">
    <location>
        <begin position="1"/>
        <end position="20"/>
    </location>
</feature>
<dbReference type="SMART" id="SM00704">
    <property type="entry name" value="ZnF_CDGSH"/>
    <property type="match status" value="1"/>
</dbReference>
<dbReference type="Pfam" id="PF09360">
    <property type="entry name" value="zf-CDGSH"/>
    <property type="match status" value="1"/>
</dbReference>
<proteinExistence type="predicted"/>
<dbReference type="Proteomes" id="UP000037747">
    <property type="component" value="Unassembled WGS sequence"/>
</dbReference>
<organism evidence="7 8">
    <name type="scientific">Halorubrum tropicale</name>
    <dbReference type="NCBI Taxonomy" id="1765655"/>
    <lineage>
        <taxon>Archaea</taxon>
        <taxon>Methanobacteriati</taxon>
        <taxon>Methanobacteriota</taxon>
        <taxon>Stenosarchaea group</taxon>
        <taxon>Halobacteria</taxon>
        <taxon>Halobacteriales</taxon>
        <taxon>Haloferacaceae</taxon>
        <taxon>Halorubrum</taxon>
    </lineage>
</organism>
<feature type="region of interest" description="Disordered" evidence="5">
    <location>
        <begin position="57"/>
        <end position="78"/>
    </location>
</feature>
<evidence type="ECO:0000256" key="5">
    <source>
        <dbReference type="SAM" id="MobiDB-lite"/>
    </source>
</evidence>
<evidence type="ECO:0000256" key="2">
    <source>
        <dbReference type="ARBA" id="ARBA00022723"/>
    </source>
</evidence>
<keyword evidence="4" id="KW-0411">Iron-sulfur</keyword>
<dbReference type="InterPro" id="IPR042216">
    <property type="entry name" value="MitoNEET_CISD"/>
</dbReference>
<dbReference type="RefSeq" id="WP_053771220.1">
    <property type="nucleotide sequence ID" value="NZ_LIST01000002.1"/>
</dbReference>
<evidence type="ECO:0000259" key="6">
    <source>
        <dbReference type="SMART" id="SM00704"/>
    </source>
</evidence>
<gene>
    <name evidence="7" type="ORF">AMR74_06360</name>
</gene>
<keyword evidence="8" id="KW-1185">Reference proteome</keyword>
<dbReference type="GO" id="GO:0005737">
    <property type="term" value="C:cytoplasm"/>
    <property type="evidence" value="ECO:0007669"/>
    <property type="project" value="UniProtKB-ARBA"/>
</dbReference>
<keyword evidence="2" id="KW-0479">Metal-binding</keyword>
<dbReference type="InterPro" id="IPR018967">
    <property type="entry name" value="FeS-contain_CDGSH-typ"/>
</dbReference>
<evidence type="ECO:0000256" key="4">
    <source>
        <dbReference type="ARBA" id="ARBA00023014"/>
    </source>
</evidence>
<protein>
    <recommendedName>
        <fullName evidence="6">Iron-binding zinc finger CDGSH type domain-containing protein</fullName>
    </recommendedName>
</protein>
<dbReference type="Gene3D" id="3.40.5.90">
    <property type="entry name" value="CDGSH iron-sulfur domain, mitoNEET-type"/>
    <property type="match status" value="1"/>
</dbReference>
<feature type="compositionally biased region" description="Basic and acidic residues" evidence="5">
    <location>
        <begin position="1"/>
        <end position="11"/>
    </location>
</feature>
<evidence type="ECO:0000256" key="3">
    <source>
        <dbReference type="ARBA" id="ARBA00023004"/>
    </source>
</evidence>
<keyword evidence="1" id="KW-0001">2Fe-2S</keyword>
<feature type="domain" description="Iron-binding zinc finger CDGSH type" evidence="6">
    <location>
        <begin position="10"/>
        <end position="50"/>
    </location>
</feature>
<evidence type="ECO:0000313" key="8">
    <source>
        <dbReference type="Proteomes" id="UP000037747"/>
    </source>
</evidence>
<name>A0A0M9ASQ8_9EURY</name>
<comment type="caution">
    <text evidence="7">The sequence shown here is derived from an EMBL/GenBank/DDBJ whole genome shotgun (WGS) entry which is preliminary data.</text>
</comment>
<accession>A0A0M9ASQ8</accession>
<dbReference type="AlphaFoldDB" id="A0A0M9ASQ8"/>
<keyword evidence="3" id="KW-0408">Iron</keyword>
<reference evidence="7 8" key="1">
    <citation type="submission" date="2015-08" db="EMBL/GenBank/DDBJ databases">
        <title>Genomes of Isolates from Cabo Rojo, PR.</title>
        <authorList>
            <person name="Sanchez-Nieves R.L."/>
            <person name="Montalvo-Rodriguez R."/>
        </authorList>
    </citation>
    <scope>NUCLEOTIDE SEQUENCE [LARGE SCALE GENOMIC DNA]</scope>
    <source>
        <strain evidence="7 8">5</strain>
    </source>
</reference>
<dbReference type="GO" id="GO:0046872">
    <property type="term" value="F:metal ion binding"/>
    <property type="evidence" value="ECO:0007669"/>
    <property type="project" value="UniProtKB-KW"/>
</dbReference>
<dbReference type="EMBL" id="LIST01000002">
    <property type="protein sequence ID" value="KOX97045.1"/>
    <property type="molecule type" value="Genomic_DNA"/>
</dbReference>
<evidence type="ECO:0000256" key="1">
    <source>
        <dbReference type="ARBA" id="ARBA00022714"/>
    </source>
</evidence>